<gene>
    <name evidence="6" type="ORF">CDCA_CDCA01G0170</name>
</gene>
<dbReference type="AlphaFoldDB" id="A0AAV9IPX0"/>
<evidence type="ECO:0000313" key="7">
    <source>
        <dbReference type="Proteomes" id="UP001301350"/>
    </source>
</evidence>
<dbReference type="Gene3D" id="2.130.10.10">
    <property type="entry name" value="YVTN repeat-like/Quinoprotein amine dehydrogenase"/>
    <property type="match status" value="2"/>
</dbReference>
<accession>A0AAV9IPX0</accession>
<dbReference type="EMBL" id="JANCYW010000001">
    <property type="protein sequence ID" value="KAK4534145.1"/>
    <property type="molecule type" value="Genomic_DNA"/>
</dbReference>
<protein>
    <recommendedName>
        <fullName evidence="5">Pyrrolo-quinoline quinone repeat domain-containing protein</fullName>
    </recommendedName>
</protein>
<keyword evidence="2" id="KW-0853">WD repeat</keyword>
<dbReference type="InterPro" id="IPR015943">
    <property type="entry name" value="WD40/YVTN_repeat-like_dom_sf"/>
</dbReference>
<feature type="compositionally biased region" description="Basic and acidic residues" evidence="4">
    <location>
        <begin position="350"/>
        <end position="363"/>
    </location>
</feature>
<feature type="region of interest" description="Disordered" evidence="4">
    <location>
        <begin position="349"/>
        <end position="389"/>
    </location>
</feature>
<sequence length="389" mass="40418">MASTALGPGGRAVEAISCSAACVDFCLGRQAPVLVAGLVDGAVCAYDVLRGSLAWRVTPFAEADAAVMTCARSADDALVAMGNAAGALSVVSMESGKPVWSHEADVGREDAGITAVTFLEGATDGNNAPPTVLISGSESGVVEFWDTRQAPSKAAVARCAKHSDYISSLQTSARAGRNTPGPVVLSTAADGTLSIIGADTAAPSSSSSARLGALIARSEPVGDELLSLAVVKGGRKVVCGTLLGALAIFSWGQWDDLSDRLVGHPDTVESLVTVDDDTLLTGCGDGLIRLVQVHPNRLLGVVGSADDEMPIERVDICASRAIVACCGHSERVQLFDVLYLYEDVAEEDASEHGEEDHRREGRSSRQAARRHVRRVPPTTTTSSNFFDGL</sequence>
<dbReference type="InterPro" id="IPR001680">
    <property type="entry name" value="WD40_rpt"/>
</dbReference>
<dbReference type="InterPro" id="IPR036322">
    <property type="entry name" value="WD40_repeat_dom_sf"/>
</dbReference>
<organism evidence="6 7">
    <name type="scientific">Cyanidium caldarium</name>
    <name type="common">Red alga</name>
    <dbReference type="NCBI Taxonomy" id="2771"/>
    <lineage>
        <taxon>Eukaryota</taxon>
        <taxon>Rhodophyta</taxon>
        <taxon>Bangiophyceae</taxon>
        <taxon>Cyanidiales</taxon>
        <taxon>Cyanidiaceae</taxon>
        <taxon>Cyanidium</taxon>
    </lineage>
</organism>
<name>A0AAV9IPX0_CYACA</name>
<evidence type="ECO:0000256" key="4">
    <source>
        <dbReference type="SAM" id="MobiDB-lite"/>
    </source>
</evidence>
<evidence type="ECO:0000256" key="1">
    <source>
        <dbReference type="ARBA" id="ARBA00007625"/>
    </source>
</evidence>
<evidence type="ECO:0000313" key="6">
    <source>
        <dbReference type="EMBL" id="KAK4534145.1"/>
    </source>
</evidence>
<dbReference type="Proteomes" id="UP001301350">
    <property type="component" value="Unassembled WGS sequence"/>
</dbReference>
<evidence type="ECO:0000259" key="5">
    <source>
        <dbReference type="Pfam" id="PF13360"/>
    </source>
</evidence>
<keyword evidence="3" id="KW-0677">Repeat</keyword>
<keyword evidence="7" id="KW-1185">Reference proteome</keyword>
<dbReference type="SUPFAM" id="SSF50978">
    <property type="entry name" value="WD40 repeat-like"/>
    <property type="match status" value="1"/>
</dbReference>
<dbReference type="InterPro" id="IPR050505">
    <property type="entry name" value="WDR55/POC1"/>
</dbReference>
<comment type="caution">
    <text evidence="6">The sequence shown here is derived from an EMBL/GenBank/DDBJ whole genome shotgun (WGS) entry which is preliminary data.</text>
</comment>
<evidence type="ECO:0000256" key="3">
    <source>
        <dbReference type="ARBA" id="ARBA00022737"/>
    </source>
</evidence>
<dbReference type="SMART" id="SM00320">
    <property type="entry name" value="WD40"/>
    <property type="match status" value="4"/>
</dbReference>
<comment type="similarity">
    <text evidence="1">Belongs to the WD repeat WDR55 family.</text>
</comment>
<dbReference type="Pfam" id="PF13360">
    <property type="entry name" value="PQQ_2"/>
    <property type="match status" value="1"/>
</dbReference>
<reference evidence="6 7" key="1">
    <citation type="submission" date="2022-07" db="EMBL/GenBank/DDBJ databases">
        <title>Genome-wide signatures of adaptation to extreme environments.</title>
        <authorList>
            <person name="Cho C.H."/>
            <person name="Yoon H.S."/>
        </authorList>
    </citation>
    <scope>NUCLEOTIDE SEQUENCE [LARGE SCALE GENOMIC DNA]</scope>
    <source>
        <strain evidence="6 7">DBV 063 E5</strain>
    </source>
</reference>
<feature type="domain" description="Pyrrolo-quinoline quinone repeat" evidence="5">
    <location>
        <begin position="36"/>
        <end position="150"/>
    </location>
</feature>
<dbReference type="PANTHER" id="PTHR44019:SF20">
    <property type="entry name" value="WD REPEAT-CONTAINING PROTEIN 55"/>
    <property type="match status" value="1"/>
</dbReference>
<dbReference type="InterPro" id="IPR002372">
    <property type="entry name" value="PQQ_rpt_dom"/>
</dbReference>
<dbReference type="PANTHER" id="PTHR44019">
    <property type="entry name" value="WD REPEAT-CONTAINING PROTEIN 55"/>
    <property type="match status" value="1"/>
</dbReference>
<proteinExistence type="inferred from homology"/>
<evidence type="ECO:0000256" key="2">
    <source>
        <dbReference type="ARBA" id="ARBA00022574"/>
    </source>
</evidence>